<dbReference type="Pfam" id="PF14309">
    <property type="entry name" value="DUF4378"/>
    <property type="match status" value="1"/>
</dbReference>
<proteinExistence type="predicted"/>
<organism evidence="3 4">
    <name type="scientific">Castanea mollissima</name>
    <name type="common">Chinese chestnut</name>
    <dbReference type="NCBI Taxonomy" id="60419"/>
    <lineage>
        <taxon>Eukaryota</taxon>
        <taxon>Viridiplantae</taxon>
        <taxon>Streptophyta</taxon>
        <taxon>Embryophyta</taxon>
        <taxon>Tracheophyta</taxon>
        <taxon>Spermatophyta</taxon>
        <taxon>Magnoliopsida</taxon>
        <taxon>eudicotyledons</taxon>
        <taxon>Gunneridae</taxon>
        <taxon>Pentapetalae</taxon>
        <taxon>rosids</taxon>
        <taxon>fabids</taxon>
        <taxon>Fagales</taxon>
        <taxon>Fagaceae</taxon>
        <taxon>Castanea</taxon>
    </lineage>
</organism>
<sequence>MDRTDPGCVWSMLHFIKYQHWGYIKKKFTPKWRGGGRVVGVGSPGNDTTALREDKRHKSYSADMDNSVVGEKMIQYTREPRSSVKTRIKALIAEEISKKKGHHHRTSSCPARPLLKRSDSIHHLQPSVLDGGSSKTLRQTHEYSSASSTMDPLPLVSHEGPVTSDKRFEGCGTMFTGEFLEDNQLNENQNQPTENHTLFQEKLDNTKPTMEQKLPHSKELTPDSSLQTKDFLDTLDTRNVKMALNKCESFPLPGSSGERGSVPSKLTHMQEGIGSHATEKVKLHSQSQKSLDSRYSGELVKKLMPYKTEYEADGILRSNKNTAEFANISSLGSVQLLKTRSEIHENQVVVKSFKDIRQKIKHLIKENRKERHRIAMDAILHKIPHGREFYKEWKEITHQLKHPAMNREGRDSPGIYYSSPSLSKGQTHHMRRTSSLKESMERYSQLYQTSFNREAKYRTSERPILRKEETSFPSVSPSFSAPKSLARVRSLPILQAYIYQGEDSSDAFSSGRITSNTADVTESREHSFVEQKSLDLPIDSENQFQLPTLAENKTQENLVGVGETNAVIGDEFESISITNNEEKAKVDFDNLTAEEIASHNDDKKDIGPTKEPIAKREELTLVSLPDSNFQEKIASHEEFPSSEDSEEVKGRLYSGLDNVVNQQHESGMITPVVVDKGVELQKVEFLKNLMENEISHLQLDAKDKADFNYVRDILKLSGFSGNEALGAWHSDDQPLDPLMYEEVEGCLLPDPDCSGNKEGENCSHLLLFDLINEALMEIHERSYSYCPGPAGHQVLNEVWSIIRWHMSPRPEVHQPVDRVLIKDLAKRDGWMNLKFDTESVGHELEDLIFDDLLEEVFMA</sequence>
<dbReference type="EMBL" id="JRKL02012847">
    <property type="protein sequence ID" value="KAF3943606.1"/>
    <property type="molecule type" value="Genomic_DNA"/>
</dbReference>
<dbReference type="AlphaFoldDB" id="A0A8J4Q8B8"/>
<evidence type="ECO:0000313" key="3">
    <source>
        <dbReference type="EMBL" id="KAF3943606.1"/>
    </source>
</evidence>
<accession>A0A8J4Q8B8</accession>
<protein>
    <recommendedName>
        <fullName evidence="2">DUF4378 domain-containing protein</fullName>
    </recommendedName>
</protein>
<dbReference type="PANTHER" id="PTHR47071">
    <property type="entry name" value="PROTEIN TRM32"/>
    <property type="match status" value="1"/>
</dbReference>
<evidence type="ECO:0000256" key="1">
    <source>
        <dbReference type="SAM" id="MobiDB-lite"/>
    </source>
</evidence>
<feature type="domain" description="DUF4378" evidence="2">
    <location>
        <begin position="706"/>
        <end position="855"/>
    </location>
</feature>
<dbReference type="PANTHER" id="PTHR47071:SF9">
    <property type="entry name" value="TRM32-LIKE PROTEIN (DUF3741)"/>
    <property type="match status" value="1"/>
</dbReference>
<dbReference type="InterPro" id="IPR044257">
    <property type="entry name" value="TRM32-like"/>
</dbReference>
<evidence type="ECO:0000259" key="2">
    <source>
        <dbReference type="Pfam" id="PF14309"/>
    </source>
</evidence>
<dbReference type="Proteomes" id="UP000737018">
    <property type="component" value="Unassembled WGS sequence"/>
</dbReference>
<gene>
    <name evidence="3" type="ORF">CMV_029852</name>
</gene>
<dbReference type="OrthoDB" id="758104at2759"/>
<comment type="caution">
    <text evidence="3">The sequence shown here is derived from an EMBL/GenBank/DDBJ whole genome shotgun (WGS) entry which is preliminary data.</text>
</comment>
<evidence type="ECO:0000313" key="4">
    <source>
        <dbReference type="Proteomes" id="UP000737018"/>
    </source>
</evidence>
<keyword evidence="4" id="KW-1185">Reference proteome</keyword>
<reference evidence="3" key="1">
    <citation type="submission" date="2020-03" db="EMBL/GenBank/DDBJ databases">
        <title>Castanea mollissima Vanexum genome sequencing.</title>
        <authorList>
            <person name="Staton M."/>
        </authorList>
    </citation>
    <scope>NUCLEOTIDE SEQUENCE</scope>
    <source>
        <tissue evidence="3">Leaf</tissue>
    </source>
</reference>
<feature type="region of interest" description="Disordered" evidence="1">
    <location>
        <begin position="418"/>
        <end position="439"/>
    </location>
</feature>
<name>A0A8J4Q8B8_9ROSI</name>
<dbReference type="InterPro" id="IPR025486">
    <property type="entry name" value="DUF4378"/>
</dbReference>